<dbReference type="Pfam" id="PF18175">
    <property type="entry name" value="HU-CCDC81_bac_2"/>
    <property type="match status" value="1"/>
</dbReference>
<dbReference type="Gene3D" id="3.30.70.1070">
    <property type="entry name" value="Sporulation related repeat"/>
    <property type="match status" value="1"/>
</dbReference>
<comment type="caution">
    <text evidence="2">The sequence shown here is derived from an EMBL/GenBank/DDBJ whole genome shotgun (WGS) entry which is preliminary data.</text>
</comment>
<evidence type="ECO:0000313" key="2">
    <source>
        <dbReference type="EMBL" id="SEE15372.1"/>
    </source>
</evidence>
<dbReference type="InterPro" id="IPR007730">
    <property type="entry name" value="SPOR-like_dom"/>
</dbReference>
<evidence type="ECO:0000313" key="3">
    <source>
        <dbReference type="Proteomes" id="UP000183071"/>
    </source>
</evidence>
<sequence length="317" mass="35575">MLVRLPKLPRIYIFVYMILANYIKDLLYRYDCVIVPNFGGFITNRMSASYNTNTSNFLPPFKQIAFNNNLKENDGLLANYIASVETISFEDANKAIATAVNNWNVNLQNKSLELEEVGVLSLNENQQIIFEPNTSVNYLAESFGLANVTISEIERQKTIVKPLVPVINTDNKKVLPTLLKYAATAAILLTLGYVGNNLYQQNKQNTILASQEKALEKKIQAATFTIANPLPTIELNVVKEVAKPYHIVAGAFQFPENANKKVNQLKKEGYQASIIGVNKWGLTEVVFSSFADRNDAINELYKIQDSVSKDAWLLVKK</sequence>
<reference evidence="2 3" key="1">
    <citation type="submission" date="2016-10" db="EMBL/GenBank/DDBJ databases">
        <authorList>
            <person name="Varghese N."/>
            <person name="Submissions S."/>
        </authorList>
    </citation>
    <scope>NUCLEOTIDE SEQUENCE [LARGE SCALE GENOMIC DNA]</scope>
    <source>
        <strain evidence="2 3">DSW-5</strain>
    </source>
</reference>
<gene>
    <name evidence="2" type="ORF">SAMN05444353_0963</name>
</gene>
<dbReference type="EMBL" id="FNUE01000001">
    <property type="protein sequence ID" value="SEE15372.1"/>
    <property type="molecule type" value="Genomic_DNA"/>
</dbReference>
<evidence type="ECO:0000259" key="1">
    <source>
        <dbReference type="PROSITE" id="PS51724"/>
    </source>
</evidence>
<dbReference type="Pfam" id="PF05036">
    <property type="entry name" value="SPOR"/>
    <property type="match status" value="1"/>
</dbReference>
<keyword evidence="3" id="KW-1185">Reference proteome</keyword>
<dbReference type="InterPro" id="IPR041268">
    <property type="entry name" value="HU-CCDC81_bac_2"/>
</dbReference>
<feature type="domain" description="SPOR" evidence="1">
    <location>
        <begin position="239"/>
        <end position="316"/>
    </location>
</feature>
<dbReference type="PROSITE" id="PS51724">
    <property type="entry name" value="SPOR"/>
    <property type="match status" value="1"/>
</dbReference>
<name>A0A1H5GHZ0_9FLAO</name>
<accession>A0A1H5GHZ0</accession>
<dbReference type="Pfam" id="PF18174">
    <property type="entry name" value="HU-CCDC81_bac_1"/>
    <property type="match status" value="1"/>
</dbReference>
<organism evidence="2 3">
    <name type="scientific">Polaribacter dokdonensis DSW-5</name>
    <dbReference type="NCBI Taxonomy" id="1300348"/>
    <lineage>
        <taxon>Bacteria</taxon>
        <taxon>Pseudomonadati</taxon>
        <taxon>Bacteroidota</taxon>
        <taxon>Flavobacteriia</taxon>
        <taxon>Flavobacteriales</taxon>
        <taxon>Flavobacteriaceae</taxon>
    </lineage>
</organism>
<protein>
    <submittedName>
        <fullName evidence="2">Sporulation related domain-containing protein</fullName>
    </submittedName>
</protein>
<proteinExistence type="predicted"/>
<dbReference type="InterPro" id="IPR036680">
    <property type="entry name" value="SPOR-like_sf"/>
</dbReference>
<dbReference type="SUPFAM" id="SSF110997">
    <property type="entry name" value="Sporulation related repeat"/>
    <property type="match status" value="1"/>
</dbReference>
<dbReference type="InterPro" id="IPR040495">
    <property type="entry name" value="HU-CCDC81_bac_1"/>
</dbReference>
<dbReference type="Proteomes" id="UP000183071">
    <property type="component" value="Unassembled WGS sequence"/>
</dbReference>